<dbReference type="SUPFAM" id="SSF53474">
    <property type="entry name" value="alpha/beta-Hydrolases"/>
    <property type="match status" value="1"/>
</dbReference>
<dbReference type="Pfam" id="PF02230">
    <property type="entry name" value="Abhydrolase_2"/>
    <property type="match status" value="1"/>
</dbReference>
<evidence type="ECO:0000313" key="5">
    <source>
        <dbReference type="Proteomes" id="UP001055093"/>
    </source>
</evidence>
<reference evidence="4" key="1">
    <citation type="journal article" date="2021" name="Front. Microbiol.">
        <title>Comprehensive Comparative Genomics and Phenotyping of Methylobacterium Species.</title>
        <authorList>
            <person name="Alessa O."/>
            <person name="Ogura Y."/>
            <person name="Fujitani Y."/>
            <person name="Takami H."/>
            <person name="Hayashi T."/>
            <person name="Sahin N."/>
            <person name="Tani A."/>
        </authorList>
    </citation>
    <scope>NUCLEOTIDE SEQUENCE</scope>
    <source>
        <strain evidence="4">DSM 14458</strain>
    </source>
</reference>
<sequence length="214" mass="22036">MTIHTLAGFHHRFEPGADSAAPPLLLLHGTGGDENDLIGLGRALSPGSALLSPRGPVLESGMPRFFRRLAEGVFDEADVRRRAGDLAAFVAQARAEYGLAAPVAVGFSNGANIAAATLLLHPETLAGAVLLRAMVPLSERPSVVLGGRPVLLLSGALDPIVPTDNAARLADDLQAAGAEVTHTVQPAGHNLSQADLAAAADWLSRRFAQGATLA</sequence>
<keyword evidence="2 4" id="KW-0378">Hydrolase</keyword>
<evidence type="ECO:0000256" key="2">
    <source>
        <dbReference type="ARBA" id="ARBA00022801"/>
    </source>
</evidence>
<dbReference type="RefSeq" id="WP_137827432.1">
    <property type="nucleotide sequence ID" value="NZ_BPRE01000005.1"/>
</dbReference>
<evidence type="ECO:0000256" key="1">
    <source>
        <dbReference type="ARBA" id="ARBA00006499"/>
    </source>
</evidence>
<dbReference type="InterPro" id="IPR029058">
    <property type="entry name" value="AB_hydrolase_fold"/>
</dbReference>
<comment type="similarity">
    <text evidence="1">Belongs to the AB hydrolase superfamily. AB hydrolase 2 family.</text>
</comment>
<accession>A0ABQ4USK3</accession>
<dbReference type="Proteomes" id="UP001055093">
    <property type="component" value="Unassembled WGS sequence"/>
</dbReference>
<dbReference type="InterPro" id="IPR050565">
    <property type="entry name" value="LYPA1-2/EST-like"/>
</dbReference>
<dbReference type="PANTHER" id="PTHR10655:SF17">
    <property type="entry name" value="LYSOPHOSPHOLIPASE-LIKE PROTEIN 1"/>
    <property type="match status" value="1"/>
</dbReference>
<proteinExistence type="inferred from homology"/>
<dbReference type="InterPro" id="IPR003140">
    <property type="entry name" value="PLipase/COase/thioEstase"/>
</dbReference>
<dbReference type="EMBL" id="BPRE01000005">
    <property type="protein sequence ID" value="GJE75221.1"/>
    <property type="molecule type" value="Genomic_DNA"/>
</dbReference>
<keyword evidence="5" id="KW-1185">Reference proteome</keyword>
<feature type="domain" description="Phospholipase/carboxylesterase/thioesterase" evidence="3">
    <location>
        <begin position="15"/>
        <end position="204"/>
    </location>
</feature>
<gene>
    <name evidence="4" type="primary">mhqD</name>
    <name evidence="4" type="ORF">BGCPKDLD_1803</name>
</gene>
<protein>
    <submittedName>
        <fullName evidence="4">Hydrolase MhqD</fullName>
    </submittedName>
</protein>
<name>A0ABQ4USK3_9HYPH</name>
<dbReference type="GO" id="GO:0016787">
    <property type="term" value="F:hydrolase activity"/>
    <property type="evidence" value="ECO:0007669"/>
    <property type="project" value="UniProtKB-KW"/>
</dbReference>
<dbReference type="PANTHER" id="PTHR10655">
    <property type="entry name" value="LYSOPHOSPHOLIPASE-RELATED"/>
    <property type="match status" value="1"/>
</dbReference>
<evidence type="ECO:0000259" key="3">
    <source>
        <dbReference type="Pfam" id="PF02230"/>
    </source>
</evidence>
<reference evidence="4" key="2">
    <citation type="submission" date="2021-08" db="EMBL/GenBank/DDBJ databases">
        <authorList>
            <person name="Tani A."/>
            <person name="Ola A."/>
            <person name="Ogura Y."/>
            <person name="Katsura K."/>
            <person name="Hayashi T."/>
        </authorList>
    </citation>
    <scope>NUCLEOTIDE SEQUENCE</scope>
    <source>
        <strain evidence="4">DSM 14458</strain>
    </source>
</reference>
<dbReference type="Gene3D" id="3.40.50.1820">
    <property type="entry name" value="alpha/beta hydrolase"/>
    <property type="match status" value="1"/>
</dbReference>
<comment type="caution">
    <text evidence="4">The sequence shown here is derived from an EMBL/GenBank/DDBJ whole genome shotgun (WGS) entry which is preliminary data.</text>
</comment>
<evidence type="ECO:0000313" key="4">
    <source>
        <dbReference type="EMBL" id="GJE75221.1"/>
    </source>
</evidence>
<organism evidence="4 5">
    <name type="scientific">Methylorubrum suomiense</name>
    <dbReference type="NCBI Taxonomy" id="144191"/>
    <lineage>
        <taxon>Bacteria</taxon>
        <taxon>Pseudomonadati</taxon>
        <taxon>Pseudomonadota</taxon>
        <taxon>Alphaproteobacteria</taxon>
        <taxon>Hyphomicrobiales</taxon>
        <taxon>Methylobacteriaceae</taxon>
        <taxon>Methylorubrum</taxon>
    </lineage>
</organism>